<dbReference type="Proteomes" id="UP001342314">
    <property type="component" value="Unassembled WGS sequence"/>
</dbReference>
<evidence type="ECO:0000313" key="5">
    <source>
        <dbReference type="EMBL" id="GJN89712.1"/>
    </source>
</evidence>
<dbReference type="PANTHER" id="PTHR42748:SF30">
    <property type="entry name" value="NMRA-LIKE DOMAIN-CONTAINING PROTEIN"/>
    <property type="match status" value="1"/>
</dbReference>
<reference evidence="5 6" key="1">
    <citation type="submission" date="2021-12" db="EMBL/GenBank/DDBJ databases">
        <title>High titer production of polyol ester of fatty acids by Rhodotorula paludigena BS15 towards product separation-free biomass refinery.</title>
        <authorList>
            <person name="Mano J."/>
            <person name="Ono H."/>
            <person name="Tanaka T."/>
            <person name="Naito K."/>
            <person name="Sushida H."/>
            <person name="Ike M."/>
            <person name="Tokuyasu K."/>
            <person name="Kitaoka M."/>
        </authorList>
    </citation>
    <scope>NUCLEOTIDE SEQUENCE [LARGE SCALE GENOMIC DNA]</scope>
    <source>
        <strain evidence="5 6">BS15</strain>
    </source>
</reference>
<organism evidence="5 6">
    <name type="scientific">Rhodotorula paludigena</name>
    <dbReference type="NCBI Taxonomy" id="86838"/>
    <lineage>
        <taxon>Eukaryota</taxon>
        <taxon>Fungi</taxon>
        <taxon>Dikarya</taxon>
        <taxon>Basidiomycota</taxon>
        <taxon>Pucciniomycotina</taxon>
        <taxon>Microbotryomycetes</taxon>
        <taxon>Sporidiobolales</taxon>
        <taxon>Sporidiobolaceae</taxon>
        <taxon>Rhodotorula</taxon>
    </lineage>
</organism>
<feature type="domain" description="NmrA-like" evidence="4">
    <location>
        <begin position="5"/>
        <end position="306"/>
    </location>
</feature>
<dbReference type="GO" id="GO:0005634">
    <property type="term" value="C:nucleus"/>
    <property type="evidence" value="ECO:0007669"/>
    <property type="project" value="TreeGrafter"/>
</dbReference>
<dbReference type="InterPro" id="IPR036291">
    <property type="entry name" value="NAD(P)-bd_dom_sf"/>
</dbReference>
<name>A0AAV5GK01_9BASI</name>
<evidence type="ECO:0000256" key="2">
    <source>
        <dbReference type="ARBA" id="ARBA00022857"/>
    </source>
</evidence>
<dbReference type="GO" id="GO:0016491">
    <property type="term" value="F:oxidoreductase activity"/>
    <property type="evidence" value="ECO:0007669"/>
    <property type="project" value="UniProtKB-KW"/>
</dbReference>
<keyword evidence="3" id="KW-0560">Oxidoreductase</keyword>
<comment type="similarity">
    <text evidence="1">Belongs to the NmrA-type oxidoreductase family.</text>
</comment>
<dbReference type="Gene3D" id="3.90.25.10">
    <property type="entry name" value="UDP-galactose 4-epimerase, domain 1"/>
    <property type="match status" value="1"/>
</dbReference>
<protein>
    <recommendedName>
        <fullName evidence="4">NmrA-like domain-containing protein</fullName>
    </recommendedName>
</protein>
<keyword evidence="6" id="KW-1185">Reference proteome</keyword>
<dbReference type="EMBL" id="BQKY01000005">
    <property type="protein sequence ID" value="GJN89712.1"/>
    <property type="molecule type" value="Genomic_DNA"/>
</dbReference>
<dbReference type="AlphaFoldDB" id="A0AAV5GK01"/>
<gene>
    <name evidence="5" type="ORF">Rhopal_002699-T1</name>
</gene>
<accession>A0AAV5GK01</accession>
<keyword evidence="2" id="KW-0521">NADP</keyword>
<evidence type="ECO:0000313" key="6">
    <source>
        <dbReference type="Proteomes" id="UP001342314"/>
    </source>
</evidence>
<proteinExistence type="inferred from homology"/>
<comment type="caution">
    <text evidence="5">The sequence shown here is derived from an EMBL/GenBank/DDBJ whole genome shotgun (WGS) entry which is preliminary data.</text>
</comment>
<dbReference type="InterPro" id="IPR051164">
    <property type="entry name" value="NmrA-like_oxidored"/>
</dbReference>
<evidence type="ECO:0000256" key="3">
    <source>
        <dbReference type="ARBA" id="ARBA00023002"/>
    </source>
</evidence>
<evidence type="ECO:0000256" key="1">
    <source>
        <dbReference type="ARBA" id="ARBA00006328"/>
    </source>
</evidence>
<evidence type="ECO:0000259" key="4">
    <source>
        <dbReference type="Pfam" id="PF05368"/>
    </source>
</evidence>
<dbReference type="Gene3D" id="3.40.50.720">
    <property type="entry name" value="NAD(P)-binding Rossmann-like Domain"/>
    <property type="match status" value="1"/>
</dbReference>
<dbReference type="Pfam" id="PF05368">
    <property type="entry name" value="NmrA"/>
    <property type="match status" value="1"/>
</dbReference>
<dbReference type="PANTHER" id="PTHR42748">
    <property type="entry name" value="NITROGEN METABOLITE REPRESSION PROTEIN NMRA FAMILY MEMBER"/>
    <property type="match status" value="1"/>
</dbReference>
<dbReference type="SUPFAM" id="SSF51735">
    <property type="entry name" value="NAD(P)-binding Rossmann-fold domains"/>
    <property type="match status" value="1"/>
</dbReference>
<dbReference type="InterPro" id="IPR008030">
    <property type="entry name" value="NmrA-like"/>
</dbReference>
<sequence length="314" mass="34260">MASRIVAVVGGTGAQGSGVVAHLLRDPHYVVRAISSNPQGAAAQKLLLKHEADVVQGRLTVVSGDLDNQASLEAALAGADAAFAAMRDGPNEFEQGQNLIRALKTTGVKHFVYSTLFSIKRVSNGKYTKCTGFDNKEALAQLAFKELPLVTAISGSWFYTFNHSSPFCARRTEDGPIKFCLPLDPHLKMQWCDEYHDYGAVTAAILKADTELVRGKTYLLLSPFQTQSEMAETYERITGEKAVADPVSWDTAFAGVPEAVRGKYIEMFSFLKEQPAGTVNMGASKPEDDVLEKELGVRASTFEEFLQRTGFRIP</sequence>